<keyword evidence="2 6" id="KW-0378">Hydrolase</keyword>
<dbReference type="Pfam" id="PF04616">
    <property type="entry name" value="Glyco_hydro_43"/>
    <property type="match status" value="1"/>
</dbReference>
<gene>
    <name evidence="9" type="ORF">IAD28_06705</name>
</gene>
<comment type="caution">
    <text evidence="9">The sequence shown here is derived from an EMBL/GenBank/DDBJ whole genome shotgun (WGS) entry which is preliminary data.</text>
</comment>
<feature type="domain" description="Beta-xylosidase C-terminal Concanavalin A-like" evidence="8">
    <location>
        <begin position="354"/>
        <end position="552"/>
    </location>
</feature>
<dbReference type="GO" id="GO:0005975">
    <property type="term" value="P:carbohydrate metabolic process"/>
    <property type="evidence" value="ECO:0007669"/>
    <property type="project" value="InterPro"/>
</dbReference>
<dbReference type="Gene3D" id="2.60.120.200">
    <property type="match status" value="1"/>
</dbReference>
<evidence type="ECO:0000256" key="5">
    <source>
        <dbReference type="PIRSR" id="PIRSR606710-2"/>
    </source>
</evidence>
<dbReference type="SUPFAM" id="SSF75005">
    <property type="entry name" value="Arabinanase/levansucrase/invertase"/>
    <property type="match status" value="1"/>
</dbReference>
<dbReference type="InterPro" id="IPR023296">
    <property type="entry name" value="Glyco_hydro_beta-prop_sf"/>
</dbReference>
<feature type="site" description="Important for catalytic activity, responsible for pKa modulation of the active site Glu and correct orientation of both the proton donor and substrate" evidence="5">
    <location>
        <position position="169"/>
    </location>
</feature>
<dbReference type="Pfam" id="PF17851">
    <property type="entry name" value="GH43_C2"/>
    <property type="match status" value="1"/>
</dbReference>
<dbReference type="SUPFAM" id="SSF49899">
    <property type="entry name" value="Concanavalin A-like lectins/glucanases"/>
    <property type="match status" value="1"/>
</dbReference>
<name>A0A9D1NRU4_9FIRM</name>
<evidence type="ECO:0000256" key="2">
    <source>
        <dbReference type="ARBA" id="ARBA00022801"/>
    </source>
</evidence>
<dbReference type="CDD" id="cd09001">
    <property type="entry name" value="GH43_FsAxh1-like"/>
    <property type="match status" value="1"/>
</dbReference>
<protein>
    <submittedName>
        <fullName evidence="9">Glycoside hydrolase 43 family protein</fullName>
    </submittedName>
</protein>
<dbReference type="Gene3D" id="2.115.10.20">
    <property type="entry name" value="Glycosyl hydrolase domain, family 43"/>
    <property type="match status" value="1"/>
</dbReference>
<evidence type="ECO:0000256" key="7">
    <source>
        <dbReference type="SAM" id="SignalP"/>
    </source>
</evidence>
<keyword evidence="7" id="KW-0732">Signal</keyword>
<accession>A0A9D1NRU4</accession>
<dbReference type="InterPro" id="IPR041542">
    <property type="entry name" value="GH43_C2"/>
</dbReference>
<keyword evidence="3 6" id="KW-0326">Glycosidase</keyword>
<evidence type="ECO:0000259" key="8">
    <source>
        <dbReference type="Pfam" id="PF17851"/>
    </source>
</evidence>
<dbReference type="InterPro" id="IPR051795">
    <property type="entry name" value="Glycosyl_Hydrlase_43"/>
</dbReference>
<organism evidence="9 10">
    <name type="scientific">Candidatus Faeciplasma avium</name>
    <dbReference type="NCBI Taxonomy" id="2840798"/>
    <lineage>
        <taxon>Bacteria</taxon>
        <taxon>Bacillati</taxon>
        <taxon>Bacillota</taxon>
        <taxon>Clostridia</taxon>
        <taxon>Eubacteriales</taxon>
        <taxon>Oscillospiraceae</taxon>
        <taxon>Oscillospiraceae incertae sedis</taxon>
        <taxon>Candidatus Faeciplasma</taxon>
    </lineage>
</organism>
<reference evidence="9" key="2">
    <citation type="journal article" date="2021" name="PeerJ">
        <title>Extensive microbial diversity within the chicken gut microbiome revealed by metagenomics and culture.</title>
        <authorList>
            <person name="Gilroy R."/>
            <person name="Ravi A."/>
            <person name="Getino M."/>
            <person name="Pursley I."/>
            <person name="Horton D.L."/>
            <person name="Alikhan N.F."/>
            <person name="Baker D."/>
            <person name="Gharbi K."/>
            <person name="Hall N."/>
            <person name="Watson M."/>
            <person name="Adriaenssens E.M."/>
            <person name="Foster-Nyarko E."/>
            <person name="Jarju S."/>
            <person name="Secka A."/>
            <person name="Antonio M."/>
            <person name="Oren A."/>
            <person name="Chaudhuri R.R."/>
            <person name="La Ragione R."/>
            <person name="Hildebrand F."/>
            <person name="Pallen M.J."/>
        </authorList>
    </citation>
    <scope>NUCLEOTIDE SEQUENCE</scope>
    <source>
        <strain evidence="9">1370</strain>
    </source>
</reference>
<dbReference type="PROSITE" id="PS51257">
    <property type="entry name" value="PROKAR_LIPOPROTEIN"/>
    <property type="match status" value="1"/>
</dbReference>
<dbReference type="InterPro" id="IPR013320">
    <property type="entry name" value="ConA-like_dom_sf"/>
</dbReference>
<sequence>MQIKRLIVLLICLSLSLTALFGCEKAPTHSLPGDEELDVSYANKITAENPLIWSDVPDPDVIRVGDTYYMVSTTMYYTPGVPIMRSYDLVNWELIGYVYDTLEDSPQTELFGDSHAYGKGSWAASIRYHEGMFYVLFCAWEQGKSYIYKTEDIENPEWTRYVFDRVFHDASLFFEDDGTPYVVYGVGDVYIIELEKDCSSVKPGGVDQLLFNTGLAEGLSGAEGIHFYKIDGRYYGTMISYATNVPGVARCETCYRADSLLGPYEGKVVLCDTMGYYGNGVAQGGIVMTPEGDWYALLFQDHGAVGRIPNLQPVTWEDGWPMMGEDGKAVVNVTVDSNQSEWSETTLMSDDEFDYSENKLRLEWQFNHNPDNSYWSVTERPGYYRITTSKTVSDIFHARNTLTQRMEGPASTAEVLLDVSGLNPGDYAGISAFQTNAGMVGVYVREDGSKMVYFAKQNRNGEQEIRQEEPLEGDTVYLKIEYLFSTVNEDGSMTTEDNAKFYYSLDGESWTKLSKGFSMTYDLDLFTGYRTALYCYSTASAGGHADFDYYRVTKSER</sequence>
<evidence type="ECO:0000313" key="10">
    <source>
        <dbReference type="Proteomes" id="UP000823960"/>
    </source>
</evidence>
<reference evidence="9" key="1">
    <citation type="submission" date="2020-10" db="EMBL/GenBank/DDBJ databases">
        <authorList>
            <person name="Gilroy R."/>
        </authorList>
    </citation>
    <scope>NUCLEOTIDE SEQUENCE</scope>
    <source>
        <strain evidence="9">1370</strain>
    </source>
</reference>
<evidence type="ECO:0000313" key="9">
    <source>
        <dbReference type="EMBL" id="HIV11362.1"/>
    </source>
</evidence>
<dbReference type="AlphaFoldDB" id="A0A9D1NRU4"/>
<evidence type="ECO:0000256" key="6">
    <source>
        <dbReference type="RuleBase" id="RU361187"/>
    </source>
</evidence>
<feature type="signal peptide" evidence="7">
    <location>
        <begin position="1"/>
        <end position="21"/>
    </location>
</feature>
<dbReference type="EMBL" id="DVOL01000096">
    <property type="protein sequence ID" value="HIV11362.1"/>
    <property type="molecule type" value="Genomic_DNA"/>
</dbReference>
<feature type="chain" id="PRO_5038954569" evidence="7">
    <location>
        <begin position="22"/>
        <end position="557"/>
    </location>
</feature>
<evidence type="ECO:0000256" key="3">
    <source>
        <dbReference type="ARBA" id="ARBA00023295"/>
    </source>
</evidence>
<feature type="active site" description="Proton acceptor" evidence="4">
    <location>
        <position position="58"/>
    </location>
</feature>
<dbReference type="PANTHER" id="PTHR42812:SF15">
    <property type="entry name" value="HYDROLASE, PUTATIVE (AFU_ORTHOLOGUE AFUA_2G00930)-RELATED"/>
    <property type="match status" value="1"/>
</dbReference>
<proteinExistence type="inferred from homology"/>
<evidence type="ECO:0000256" key="4">
    <source>
        <dbReference type="PIRSR" id="PIRSR606710-1"/>
    </source>
</evidence>
<evidence type="ECO:0000256" key="1">
    <source>
        <dbReference type="ARBA" id="ARBA00009865"/>
    </source>
</evidence>
<dbReference type="InterPro" id="IPR006710">
    <property type="entry name" value="Glyco_hydro_43"/>
</dbReference>
<comment type="similarity">
    <text evidence="1 6">Belongs to the glycosyl hydrolase 43 family.</text>
</comment>
<feature type="active site" description="Proton donor" evidence="4">
    <location>
        <position position="223"/>
    </location>
</feature>
<dbReference type="GO" id="GO:0004553">
    <property type="term" value="F:hydrolase activity, hydrolyzing O-glycosyl compounds"/>
    <property type="evidence" value="ECO:0007669"/>
    <property type="project" value="InterPro"/>
</dbReference>
<dbReference type="Proteomes" id="UP000823960">
    <property type="component" value="Unassembled WGS sequence"/>
</dbReference>
<dbReference type="PANTHER" id="PTHR42812">
    <property type="entry name" value="BETA-XYLOSIDASE"/>
    <property type="match status" value="1"/>
</dbReference>